<dbReference type="CDD" id="cd07995">
    <property type="entry name" value="TPK"/>
    <property type="match status" value="1"/>
</dbReference>
<evidence type="ECO:0000256" key="5">
    <source>
        <dbReference type="NCBIfam" id="TIGR01378"/>
    </source>
</evidence>
<evidence type="ECO:0000313" key="8">
    <source>
        <dbReference type="Proteomes" id="UP000661649"/>
    </source>
</evidence>
<evidence type="ECO:0000256" key="4">
    <source>
        <dbReference type="ARBA" id="ARBA00022840"/>
    </source>
</evidence>
<keyword evidence="3" id="KW-0418">Kinase</keyword>
<dbReference type="InterPro" id="IPR007371">
    <property type="entry name" value="TPK_catalytic"/>
</dbReference>
<dbReference type="SUPFAM" id="SSF63862">
    <property type="entry name" value="Thiamin pyrophosphokinase, substrate-binding domain"/>
    <property type="match status" value="1"/>
</dbReference>
<keyword evidence="1 7" id="KW-0808">Transferase</keyword>
<dbReference type="SUPFAM" id="SSF63999">
    <property type="entry name" value="Thiamin pyrophosphokinase, catalytic domain"/>
    <property type="match status" value="1"/>
</dbReference>
<dbReference type="EC" id="2.7.6.2" evidence="5"/>
<keyword evidence="4" id="KW-0067">ATP-binding</keyword>
<comment type="caution">
    <text evidence="7">The sequence shown here is derived from an EMBL/GenBank/DDBJ whole genome shotgun (WGS) entry which is preliminary data.</text>
</comment>
<proteinExistence type="predicted"/>
<dbReference type="PANTHER" id="PTHR41299:SF1">
    <property type="entry name" value="THIAMINE PYROPHOSPHOKINASE"/>
    <property type="match status" value="1"/>
</dbReference>
<dbReference type="InterPro" id="IPR036371">
    <property type="entry name" value="TPK_B1-bd_sf"/>
</dbReference>
<dbReference type="Pfam" id="PF04263">
    <property type="entry name" value="TPK_catalytic"/>
    <property type="match status" value="1"/>
</dbReference>
<dbReference type="RefSeq" id="WP_118701023.1">
    <property type="nucleotide sequence ID" value="NZ_JACRTP010000001.1"/>
</dbReference>
<dbReference type="NCBIfam" id="TIGR01378">
    <property type="entry name" value="thi_PPkinase"/>
    <property type="match status" value="1"/>
</dbReference>
<gene>
    <name evidence="7" type="ORF">H8712_03135</name>
</gene>
<dbReference type="InterPro" id="IPR053149">
    <property type="entry name" value="TPK"/>
</dbReference>
<dbReference type="Pfam" id="PF04265">
    <property type="entry name" value="TPK_B1_binding"/>
    <property type="match status" value="1"/>
</dbReference>
<feature type="domain" description="Thiamin pyrophosphokinase thiamin-binding" evidence="6">
    <location>
        <begin position="143"/>
        <end position="210"/>
    </location>
</feature>
<keyword evidence="8" id="KW-1185">Reference proteome</keyword>
<sequence>MNTVLICGGEINDEFSLVCLKQIKPDCIIGVDKGLEFCYRNHVIPDWILGDFDSISKEVIDWYREQQEIPIRQYKPEKDDTDARLGMELALKLGSDKIFLLGATGGRLDHYMGNLQSLLITARKEKEGWILDEQNAITVRRAGKICIHKEEQFGKYVSFFSMGDEVTGLSLTGFQYPLDGYTLKNSDGIAVSNQLLDDCGIIEFETGYLMMVLSKDRTKC</sequence>
<dbReference type="InterPro" id="IPR006282">
    <property type="entry name" value="Thi_PPkinase"/>
</dbReference>
<dbReference type="InterPro" id="IPR036759">
    <property type="entry name" value="TPK_catalytic_sf"/>
</dbReference>
<protein>
    <recommendedName>
        <fullName evidence="5">Thiamine diphosphokinase</fullName>
        <ecNumber evidence="5">2.7.6.2</ecNumber>
    </recommendedName>
</protein>
<name>A0ABR7P891_9FIRM</name>
<dbReference type="GO" id="GO:0004788">
    <property type="term" value="F:thiamine diphosphokinase activity"/>
    <property type="evidence" value="ECO:0007669"/>
    <property type="project" value="UniProtKB-EC"/>
</dbReference>
<dbReference type="Proteomes" id="UP000661649">
    <property type="component" value="Unassembled WGS sequence"/>
</dbReference>
<reference evidence="7 8" key="1">
    <citation type="submission" date="2020-08" db="EMBL/GenBank/DDBJ databases">
        <title>Genome public.</title>
        <authorList>
            <person name="Liu C."/>
            <person name="Sun Q."/>
        </authorList>
    </citation>
    <scope>NUCLEOTIDE SEQUENCE [LARGE SCALE GENOMIC DNA]</scope>
    <source>
        <strain evidence="7 8">3_YM_SP_D4_24.mj</strain>
    </source>
</reference>
<evidence type="ECO:0000259" key="6">
    <source>
        <dbReference type="SMART" id="SM00983"/>
    </source>
</evidence>
<evidence type="ECO:0000256" key="1">
    <source>
        <dbReference type="ARBA" id="ARBA00022679"/>
    </source>
</evidence>
<dbReference type="EMBL" id="JACRTP010000001">
    <property type="protein sequence ID" value="MBC8627625.1"/>
    <property type="molecule type" value="Genomic_DNA"/>
</dbReference>
<organism evidence="7 8">
    <name type="scientific">Blautia stercoris</name>
    <dbReference type="NCBI Taxonomy" id="871664"/>
    <lineage>
        <taxon>Bacteria</taxon>
        <taxon>Bacillati</taxon>
        <taxon>Bacillota</taxon>
        <taxon>Clostridia</taxon>
        <taxon>Lachnospirales</taxon>
        <taxon>Lachnospiraceae</taxon>
        <taxon>Blautia</taxon>
    </lineage>
</organism>
<dbReference type="Gene3D" id="3.40.50.10240">
    <property type="entry name" value="Thiamin pyrophosphokinase, catalytic domain"/>
    <property type="match status" value="1"/>
</dbReference>
<evidence type="ECO:0000256" key="3">
    <source>
        <dbReference type="ARBA" id="ARBA00022777"/>
    </source>
</evidence>
<keyword evidence="2" id="KW-0547">Nucleotide-binding</keyword>
<dbReference type="InterPro" id="IPR007373">
    <property type="entry name" value="Thiamin_PyroPKinase_B1-bd"/>
</dbReference>
<evidence type="ECO:0000256" key="2">
    <source>
        <dbReference type="ARBA" id="ARBA00022741"/>
    </source>
</evidence>
<dbReference type="PANTHER" id="PTHR41299">
    <property type="entry name" value="THIAMINE PYROPHOSPHOKINASE"/>
    <property type="match status" value="1"/>
</dbReference>
<dbReference type="SMART" id="SM00983">
    <property type="entry name" value="TPK_B1_binding"/>
    <property type="match status" value="1"/>
</dbReference>
<evidence type="ECO:0000313" key="7">
    <source>
        <dbReference type="EMBL" id="MBC8627625.1"/>
    </source>
</evidence>
<accession>A0ABR7P891</accession>